<name>A0A382H8V9_9ZZZZ</name>
<dbReference type="EMBL" id="UINC01059450">
    <property type="protein sequence ID" value="SVB82871.1"/>
    <property type="molecule type" value="Genomic_DNA"/>
</dbReference>
<proteinExistence type="predicted"/>
<organism evidence="1">
    <name type="scientific">marine metagenome</name>
    <dbReference type="NCBI Taxonomy" id="408172"/>
    <lineage>
        <taxon>unclassified sequences</taxon>
        <taxon>metagenomes</taxon>
        <taxon>ecological metagenomes</taxon>
    </lineage>
</organism>
<accession>A0A382H8V9</accession>
<protein>
    <submittedName>
        <fullName evidence="1">Uncharacterized protein</fullName>
    </submittedName>
</protein>
<dbReference type="AlphaFoldDB" id="A0A382H8V9"/>
<sequence>MAGSNIRSTNHEKCDPMFITSYSNNKGLGSSKAAWAKMTPAAMKKENGKCVSIKDSLSKEDLAAIVAKYS</sequence>
<evidence type="ECO:0000313" key="1">
    <source>
        <dbReference type="EMBL" id="SVB82871.1"/>
    </source>
</evidence>
<reference evidence="1" key="1">
    <citation type="submission" date="2018-05" db="EMBL/GenBank/DDBJ databases">
        <authorList>
            <person name="Lanie J.A."/>
            <person name="Ng W.-L."/>
            <person name="Kazmierczak K.M."/>
            <person name="Andrzejewski T.M."/>
            <person name="Davidsen T.M."/>
            <person name="Wayne K.J."/>
            <person name="Tettelin H."/>
            <person name="Glass J.I."/>
            <person name="Rusch D."/>
            <person name="Podicherti R."/>
            <person name="Tsui H.-C.T."/>
            <person name="Winkler M.E."/>
        </authorList>
    </citation>
    <scope>NUCLEOTIDE SEQUENCE</scope>
</reference>
<gene>
    <name evidence="1" type="ORF">METZ01_LOCUS235725</name>
</gene>